<proteinExistence type="predicted"/>
<dbReference type="EMBL" id="JANPWB010000012">
    <property type="protein sequence ID" value="KAJ1113969.1"/>
    <property type="molecule type" value="Genomic_DNA"/>
</dbReference>
<comment type="caution">
    <text evidence="2">The sequence shown here is derived from an EMBL/GenBank/DDBJ whole genome shotgun (WGS) entry which is preliminary data.</text>
</comment>
<feature type="region of interest" description="Disordered" evidence="1">
    <location>
        <begin position="129"/>
        <end position="151"/>
    </location>
</feature>
<gene>
    <name evidence="2" type="ORF">NDU88_002209</name>
</gene>
<dbReference type="Proteomes" id="UP001066276">
    <property type="component" value="Chromosome 8"/>
</dbReference>
<evidence type="ECO:0000313" key="3">
    <source>
        <dbReference type="Proteomes" id="UP001066276"/>
    </source>
</evidence>
<evidence type="ECO:0000313" key="2">
    <source>
        <dbReference type="EMBL" id="KAJ1113969.1"/>
    </source>
</evidence>
<keyword evidence="3" id="KW-1185">Reference proteome</keyword>
<dbReference type="AlphaFoldDB" id="A0AAV7NES6"/>
<sequence>MQRSVGDTVSYFEESTELRDQMAKELIKRRGPQLLYVQEETCLSPKSANGGPELMARNVSLFKQYRLLLPEIPVEAEIESLVGSDRLQIVPFLPAENEVSLKEGPGPIQSGVGLDASFLAQNIDGEATSEDILIPSPGNTDPPRKGGDDTSYALVFRLPPGSETL</sequence>
<evidence type="ECO:0000256" key="1">
    <source>
        <dbReference type="SAM" id="MobiDB-lite"/>
    </source>
</evidence>
<protein>
    <submittedName>
        <fullName evidence="2">Uncharacterized protein</fullName>
    </submittedName>
</protein>
<accession>A0AAV7NES6</accession>
<reference evidence="2" key="1">
    <citation type="journal article" date="2022" name="bioRxiv">
        <title>Sequencing and chromosome-scale assembly of the giantPleurodeles waltlgenome.</title>
        <authorList>
            <person name="Brown T."/>
            <person name="Elewa A."/>
            <person name="Iarovenko S."/>
            <person name="Subramanian E."/>
            <person name="Araus A.J."/>
            <person name="Petzold A."/>
            <person name="Susuki M."/>
            <person name="Suzuki K.-i.T."/>
            <person name="Hayashi T."/>
            <person name="Toyoda A."/>
            <person name="Oliveira C."/>
            <person name="Osipova E."/>
            <person name="Leigh N.D."/>
            <person name="Simon A."/>
            <person name="Yun M.H."/>
        </authorList>
    </citation>
    <scope>NUCLEOTIDE SEQUENCE</scope>
    <source>
        <strain evidence="2">20211129_DDA</strain>
        <tissue evidence="2">Liver</tissue>
    </source>
</reference>
<name>A0AAV7NES6_PLEWA</name>
<organism evidence="2 3">
    <name type="scientific">Pleurodeles waltl</name>
    <name type="common">Iberian ribbed newt</name>
    <dbReference type="NCBI Taxonomy" id="8319"/>
    <lineage>
        <taxon>Eukaryota</taxon>
        <taxon>Metazoa</taxon>
        <taxon>Chordata</taxon>
        <taxon>Craniata</taxon>
        <taxon>Vertebrata</taxon>
        <taxon>Euteleostomi</taxon>
        <taxon>Amphibia</taxon>
        <taxon>Batrachia</taxon>
        <taxon>Caudata</taxon>
        <taxon>Salamandroidea</taxon>
        <taxon>Salamandridae</taxon>
        <taxon>Pleurodelinae</taxon>
        <taxon>Pleurodeles</taxon>
    </lineage>
</organism>